<dbReference type="InterPro" id="IPR029058">
    <property type="entry name" value="AB_hydrolase_fold"/>
</dbReference>
<dbReference type="Pfam" id="PF00561">
    <property type="entry name" value="Abhydrolase_1"/>
    <property type="match status" value="1"/>
</dbReference>
<comment type="similarity">
    <text evidence="1">Belongs to the AB hydrolase superfamily. AB hydrolase 4 family.</text>
</comment>
<protein>
    <recommendedName>
        <fullName evidence="3">AB hydrolase-1 domain-containing protein</fullName>
    </recommendedName>
</protein>
<organism evidence="4 5">
    <name type="scientific">Desulfobaculum xiamenense</name>
    <dbReference type="NCBI Taxonomy" id="995050"/>
    <lineage>
        <taxon>Bacteria</taxon>
        <taxon>Pseudomonadati</taxon>
        <taxon>Thermodesulfobacteriota</taxon>
        <taxon>Desulfovibrionia</taxon>
        <taxon>Desulfovibrionales</taxon>
        <taxon>Desulfovibrionaceae</taxon>
        <taxon>Desulfobaculum</taxon>
    </lineage>
</organism>
<comment type="caution">
    <text evidence="4">The sequence shown here is derived from an EMBL/GenBank/DDBJ whole genome shotgun (WGS) entry which is preliminary data.</text>
</comment>
<evidence type="ECO:0000313" key="4">
    <source>
        <dbReference type="EMBL" id="NJB68912.1"/>
    </source>
</evidence>
<dbReference type="InterPro" id="IPR000073">
    <property type="entry name" value="AB_hydrolase_1"/>
</dbReference>
<dbReference type="PIRSF" id="PIRSF005211">
    <property type="entry name" value="Ab_hydro_YheT"/>
    <property type="match status" value="1"/>
</dbReference>
<dbReference type="RefSeq" id="WP_167942008.1">
    <property type="nucleotide sequence ID" value="NZ_JAATJA010000003.1"/>
</dbReference>
<feature type="active site" description="Charge relay system" evidence="2">
    <location>
        <position position="301"/>
    </location>
</feature>
<feature type="active site" description="Charge relay system" evidence="2">
    <location>
        <position position="144"/>
    </location>
</feature>
<proteinExistence type="inferred from homology"/>
<dbReference type="Gene3D" id="3.40.50.1820">
    <property type="entry name" value="alpha/beta hydrolase"/>
    <property type="match status" value="1"/>
</dbReference>
<dbReference type="GO" id="GO:0047372">
    <property type="term" value="F:monoacylglycerol lipase activity"/>
    <property type="evidence" value="ECO:0007669"/>
    <property type="project" value="TreeGrafter"/>
</dbReference>
<dbReference type="PANTHER" id="PTHR10794:SF94">
    <property type="entry name" value="ESTERASE YHET-RELATED"/>
    <property type="match status" value="1"/>
</dbReference>
<evidence type="ECO:0000313" key="5">
    <source>
        <dbReference type="Proteomes" id="UP000580856"/>
    </source>
</evidence>
<sequence length="329" mass="36752">MPILPIPDYSPPAMLANGHVQSIAPSLIRPVPHVDYVRERMDTKDGDFILLDWSFASGPGGSERLVIVTHGLEGHSRRKYVCGMARALNRAGWDVLARNCRGCGGEMNRLPRFYHSGEIEDLHATVHHALAVGRYRQIALVGFSMGGNQTLRYLGLDPDRVPREICAAVAVSAPCDLADSVRKLESLPAGRIYVEYLLHSLRAKVRAKHAMFPDIFDITGLDAISTFREFDERYTAPLFGFENAEDYWRKASSRPVLRDIRVPTLILNAKDDPFLGPRCYPEDEARENPNLYLETPESGGHVGFILLDPAGEFWSEKRSAAFLNEHTPA</sequence>
<dbReference type="GO" id="GO:0034338">
    <property type="term" value="F:short-chain carboxylesterase activity"/>
    <property type="evidence" value="ECO:0007669"/>
    <property type="project" value="TreeGrafter"/>
</dbReference>
<dbReference type="EMBL" id="JAATJA010000003">
    <property type="protein sequence ID" value="NJB68912.1"/>
    <property type="molecule type" value="Genomic_DNA"/>
</dbReference>
<keyword evidence="5" id="KW-1185">Reference proteome</keyword>
<reference evidence="4 5" key="1">
    <citation type="submission" date="2020-03" db="EMBL/GenBank/DDBJ databases">
        <title>Genomic Encyclopedia of Type Strains, Phase IV (KMG-IV): sequencing the most valuable type-strain genomes for metagenomic binning, comparative biology and taxonomic classification.</title>
        <authorList>
            <person name="Goeker M."/>
        </authorList>
    </citation>
    <scope>NUCLEOTIDE SEQUENCE [LARGE SCALE GENOMIC DNA]</scope>
    <source>
        <strain evidence="4 5">DSM 24233</strain>
    </source>
</reference>
<name>A0A846QR01_9BACT</name>
<feature type="domain" description="AB hydrolase-1" evidence="3">
    <location>
        <begin position="65"/>
        <end position="305"/>
    </location>
</feature>
<evidence type="ECO:0000256" key="1">
    <source>
        <dbReference type="ARBA" id="ARBA00010884"/>
    </source>
</evidence>
<dbReference type="InterPro" id="IPR050960">
    <property type="entry name" value="AB_hydrolase_4_sf"/>
</dbReference>
<dbReference type="InterPro" id="IPR012020">
    <property type="entry name" value="ABHD4"/>
</dbReference>
<dbReference type="Proteomes" id="UP000580856">
    <property type="component" value="Unassembled WGS sequence"/>
</dbReference>
<dbReference type="SUPFAM" id="SSF53474">
    <property type="entry name" value="alpha/beta-Hydrolases"/>
    <property type="match status" value="1"/>
</dbReference>
<evidence type="ECO:0000256" key="2">
    <source>
        <dbReference type="PIRSR" id="PIRSR005211-1"/>
    </source>
</evidence>
<feature type="active site" description="Charge relay system" evidence="2">
    <location>
        <position position="272"/>
    </location>
</feature>
<dbReference type="AlphaFoldDB" id="A0A846QR01"/>
<accession>A0A846QR01</accession>
<dbReference type="PANTHER" id="PTHR10794">
    <property type="entry name" value="ABHYDROLASE DOMAIN-CONTAINING PROTEIN"/>
    <property type="match status" value="1"/>
</dbReference>
<gene>
    <name evidence="4" type="ORF">GGQ74_002606</name>
</gene>
<evidence type="ECO:0000259" key="3">
    <source>
        <dbReference type="Pfam" id="PF00561"/>
    </source>
</evidence>